<evidence type="ECO:0000313" key="5">
    <source>
        <dbReference type="Proteomes" id="UP000031668"/>
    </source>
</evidence>
<dbReference type="OrthoDB" id="10248435at2759"/>
<dbReference type="AlphaFoldDB" id="A0A0C2MFQ9"/>
<name>A0A0C2MFQ9_THEKT</name>
<feature type="domain" description="SUI1" evidence="3">
    <location>
        <begin position="28"/>
        <end position="98"/>
    </location>
</feature>
<comment type="caution">
    <text evidence="4">The sequence shown here is derived from an EMBL/GenBank/DDBJ whole genome shotgun (WGS) entry which is preliminary data.</text>
</comment>
<organism evidence="4 5">
    <name type="scientific">Thelohanellus kitauei</name>
    <name type="common">Myxosporean</name>
    <dbReference type="NCBI Taxonomy" id="669202"/>
    <lineage>
        <taxon>Eukaryota</taxon>
        <taxon>Metazoa</taxon>
        <taxon>Cnidaria</taxon>
        <taxon>Myxozoa</taxon>
        <taxon>Myxosporea</taxon>
        <taxon>Bivalvulida</taxon>
        <taxon>Platysporina</taxon>
        <taxon>Myxobolidae</taxon>
        <taxon>Thelohanellus</taxon>
    </lineage>
</organism>
<dbReference type="CDD" id="cd11566">
    <property type="entry name" value="eIF1_SUI1"/>
    <property type="match status" value="1"/>
</dbReference>
<sequence length="110" mass="12743">MSSDLEDFSNITFGDDLDLKQSELQTVIHVRIRPRAGRKCDTFLEGLPTKYDLTKILKALRKKFHCNGAIVKREDLTEFIQLTGDQRKNIEKFLLENKFANPSDIKMHGF</sequence>
<dbReference type="InterPro" id="IPR005874">
    <property type="entry name" value="SUI1_euk"/>
</dbReference>
<gene>
    <name evidence="4" type="ORF">RF11_07880</name>
</gene>
<dbReference type="Pfam" id="PF01253">
    <property type="entry name" value="SUI1"/>
    <property type="match status" value="1"/>
</dbReference>
<evidence type="ECO:0000256" key="2">
    <source>
        <dbReference type="ARBA" id="ARBA00022917"/>
    </source>
</evidence>
<dbReference type="InterPro" id="IPR036877">
    <property type="entry name" value="SUI1_dom_sf"/>
</dbReference>
<accession>A0A0C2MFQ9</accession>
<dbReference type="PIRSF" id="PIRSF004499">
    <property type="entry name" value="SUI1_euk"/>
    <property type="match status" value="1"/>
</dbReference>
<evidence type="ECO:0000259" key="3">
    <source>
        <dbReference type="PROSITE" id="PS50296"/>
    </source>
</evidence>
<dbReference type="GO" id="GO:0003743">
    <property type="term" value="F:translation initiation factor activity"/>
    <property type="evidence" value="ECO:0007669"/>
    <property type="project" value="InterPro"/>
</dbReference>
<dbReference type="OMA" id="VENHIHI"/>
<dbReference type="Gene3D" id="3.30.780.10">
    <property type="entry name" value="SUI1-like domain"/>
    <property type="match status" value="1"/>
</dbReference>
<dbReference type="SUPFAM" id="SSF55159">
    <property type="entry name" value="eIF1-like"/>
    <property type="match status" value="1"/>
</dbReference>
<dbReference type="PROSITE" id="PS50296">
    <property type="entry name" value="SUI1"/>
    <property type="match status" value="1"/>
</dbReference>
<evidence type="ECO:0000313" key="4">
    <source>
        <dbReference type="EMBL" id="KII63199.1"/>
    </source>
</evidence>
<dbReference type="EMBL" id="JWZT01004760">
    <property type="protein sequence ID" value="KII63199.1"/>
    <property type="molecule type" value="Genomic_DNA"/>
</dbReference>
<dbReference type="PANTHER" id="PTHR10388">
    <property type="entry name" value="EUKARYOTIC TRANSLATION INITIATION FACTOR SUI1"/>
    <property type="match status" value="1"/>
</dbReference>
<proteinExistence type="inferred from homology"/>
<dbReference type="Proteomes" id="UP000031668">
    <property type="component" value="Unassembled WGS sequence"/>
</dbReference>
<comment type="similarity">
    <text evidence="1">Belongs to the SUI1 family.</text>
</comment>
<keyword evidence="5" id="KW-1185">Reference proteome</keyword>
<keyword evidence="2" id="KW-0648">Protein biosynthesis</keyword>
<protein>
    <submittedName>
        <fullName evidence="4">Protein translation factor SUI1</fullName>
    </submittedName>
</protein>
<dbReference type="InterPro" id="IPR001950">
    <property type="entry name" value="SUI1"/>
</dbReference>
<evidence type="ECO:0000256" key="1">
    <source>
        <dbReference type="ARBA" id="ARBA00005422"/>
    </source>
</evidence>
<reference evidence="4 5" key="1">
    <citation type="journal article" date="2014" name="Genome Biol. Evol.">
        <title>The genome of the myxosporean Thelohanellus kitauei shows adaptations to nutrient acquisition within its fish host.</title>
        <authorList>
            <person name="Yang Y."/>
            <person name="Xiong J."/>
            <person name="Zhou Z."/>
            <person name="Huo F."/>
            <person name="Miao W."/>
            <person name="Ran C."/>
            <person name="Liu Y."/>
            <person name="Zhang J."/>
            <person name="Feng J."/>
            <person name="Wang M."/>
            <person name="Wang M."/>
            <person name="Wang L."/>
            <person name="Yao B."/>
        </authorList>
    </citation>
    <scope>NUCLEOTIDE SEQUENCE [LARGE SCALE GENOMIC DNA]</scope>
    <source>
        <strain evidence="4">Wuqing</strain>
    </source>
</reference>